<evidence type="ECO:0000256" key="5">
    <source>
        <dbReference type="ARBA" id="ARBA00022725"/>
    </source>
</evidence>
<evidence type="ECO:0000256" key="7">
    <source>
        <dbReference type="ARBA" id="ARBA00023040"/>
    </source>
</evidence>
<dbReference type="AlphaFoldDB" id="A0A3Q0FWY2"/>
<keyword evidence="9 11" id="KW-0675">Receptor</keyword>
<feature type="transmembrane region" description="Helical" evidence="12">
    <location>
        <begin position="139"/>
        <end position="158"/>
    </location>
</feature>
<evidence type="ECO:0000256" key="9">
    <source>
        <dbReference type="ARBA" id="ARBA00023170"/>
    </source>
</evidence>
<dbReference type="KEGG" id="asn:106723154"/>
<feature type="transmembrane region" description="Helical" evidence="12">
    <location>
        <begin position="25"/>
        <end position="48"/>
    </location>
</feature>
<keyword evidence="5 12" id="KW-0552">Olfaction</keyword>
<dbReference type="Pfam" id="PF13853">
    <property type="entry name" value="7tm_4"/>
    <property type="match status" value="1"/>
</dbReference>
<evidence type="ECO:0000256" key="4">
    <source>
        <dbReference type="ARBA" id="ARBA00022692"/>
    </source>
</evidence>
<dbReference type="GO" id="GO:0004984">
    <property type="term" value="F:olfactory receptor activity"/>
    <property type="evidence" value="ECO:0007669"/>
    <property type="project" value="InterPro"/>
</dbReference>
<dbReference type="InterPro" id="IPR000276">
    <property type="entry name" value="GPCR_Rhodpsn"/>
</dbReference>
<comment type="similarity">
    <text evidence="2 11">Belongs to the G-protein coupled receptor 1 family.</text>
</comment>
<keyword evidence="4 11" id="KW-0812">Transmembrane</keyword>
<sequence>MVMKNQTAASEFILLGLSTSPHLQIFLFLVFFVIYIITLLGNAVIILVVHNDPHLHTPMYFFLGNLSFIDICYSSVIVPNMLHTFLVERKIISLSGCITQIFFFLFFATVEGLVLTAMAYDRYVAICHPLHYTAIMKRWVHIQLACGAWVTAFFYSLMNTLLITDLHFCKPSLINHFSCEPPQLFKISCSDPFTNQLVIFTIGATLWGTAFLITLSSYVLIISVVLRLHSVEGKRKAFSTCSSHLIVIFMYYVPILFRYLKPTPHTSQDQEKLISVVYLIITPMLNPIIYSLRNQEVKKALGNFFRRTG</sequence>
<evidence type="ECO:0000313" key="15">
    <source>
        <dbReference type="RefSeq" id="XP_025050253.1"/>
    </source>
</evidence>
<name>A0A3Q0FWY2_ALLSI</name>
<dbReference type="InParanoid" id="A0A3Q0FWY2"/>
<keyword evidence="10 11" id="KW-0807">Transducer</keyword>
<accession>A0A3Q0FWY2</accession>
<keyword evidence="7 11" id="KW-0297">G-protein coupled receptor</keyword>
<dbReference type="InterPro" id="IPR000725">
    <property type="entry name" value="Olfact_rcpt"/>
</dbReference>
<feature type="transmembrane region" description="Helical" evidence="12">
    <location>
        <begin position="197"/>
        <end position="226"/>
    </location>
</feature>
<dbReference type="SUPFAM" id="SSF81321">
    <property type="entry name" value="Family A G protein-coupled receptor-like"/>
    <property type="match status" value="1"/>
</dbReference>
<organism evidence="14 15">
    <name type="scientific">Alligator sinensis</name>
    <name type="common">Chinese alligator</name>
    <dbReference type="NCBI Taxonomy" id="38654"/>
    <lineage>
        <taxon>Eukaryota</taxon>
        <taxon>Metazoa</taxon>
        <taxon>Chordata</taxon>
        <taxon>Craniata</taxon>
        <taxon>Vertebrata</taxon>
        <taxon>Euteleostomi</taxon>
        <taxon>Archelosauria</taxon>
        <taxon>Archosauria</taxon>
        <taxon>Crocodylia</taxon>
        <taxon>Alligatoridae</taxon>
        <taxon>Alligatorinae</taxon>
        <taxon>Alligator</taxon>
    </lineage>
</organism>
<feature type="domain" description="G-protein coupled receptors family 1 profile" evidence="13">
    <location>
        <begin position="41"/>
        <end position="290"/>
    </location>
</feature>
<dbReference type="Proteomes" id="UP000189705">
    <property type="component" value="Unplaced"/>
</dbReference>
<evidence type="ECO:0000256" key="2">
    <source>
        <dbReference type="ARBA" id="ARBA00010663"/>
    </source>
</evidence>
<dbReference type="PANTHER" id="PTHR26452">
    <property type="entry name" value="OLFACTORY RECEPTOR"/>
    <property type="match status" value="1"/>
</dbReference>
<dbReference type="PRINTS" id="PR00245">
    <property type="entry name" value="OLFACTORYR"/>
</dbReference>
<dbReference type="GO" id="GO:0005886">
    <property type="term" value="C:plasma membrane"/>
    <property type="evidence" value="ECO:0007669"/>
    <property type="project" value="UniProtKB-SubCell"/>
</dbReference>
<reference evidence="15" key="1">
    <citation type="submission" date="2025-08" db="UniProtKB">
        <authorList>
            <consortium name="RefSeq"/>
        </authorList>
    </citation>
    <scope>IDENTIFICATION</scope>
</reference>
<dbReference type="PROSITE" id="PS50262">
    <property type="entry name" value="G_PROTEIN_RECEP_F1_2"/>
    <property type="match status" value="1"/>
</dbReference>
<keyword evidence="6 12" id="KW-1133">Transmembrane helix</keyword>
<keyword evidence="12" id="KW-0716">Sensory transduction</keyword>
<evidence type="ECO:0000256" key="12">
    <source>
        <dbReference type="RuleBase" id="RU363047"/>
    </source>
</evidence>
<feature type="transmembrane region" description="Helical" evidence="12">
    <location>
        <begin position="272"/>
        <end position="292"/>
    </location>
</feature>
<dbReference type="PROSITE" id="PS00237">
    <property type="entry name" value="G_PROTEIN_RECEP_F1_1"/>
    <property type="match status" value="1"/>
</dbReference>
<evidence type="ECO:0000256" key="8">
    <source>
        <dbReference type="ARBA" id="ARBA00023136"/>
    </source>
</evidence>
<evidence type="ECO:0000256" key="6">
    <source>
        <dbReference type="ARBA" id="ARBA00022989"/>
    </source>
</evidence>
<evidence type="ECO:0000256" key="1">
    <source>
        <dbReference type="ARBA" id="ARBA00004651"/>
    </source>
</evidence>
<evidence type="ECO:0000256" key="3">
    <source>
        <dbReference type="ARBA" id="ARBA00022475"/>
    </source>
</evidence>
<evidence type="ECO:0000256" key="11">
    <source>
        <dbReference type="RuleBase" id="RU000688"/>
    </source>
</evidence>
<dbReference type="CDD" id="cd15229">
    <property type="entry name" value="7tmA_OR8S1-like"/>
    <property type="match status" value="1"/>
</dbReference>
<dbReference type="RefSeq" id="XP_025050253.1">
    <property type="nucleotide sequence ID" value="XM_025194468.1"/>
</dbReference>
<dbReference type="FunFam" id="1.20.1070.10:FF:000015">
    <property type="entry name" value="Olfactory receptor"/>
    <property type="match status" value="1"/>
</dbReference>
<keyword evidence="3 12" id="KW-1003">Cell membrane</keyword>
<evidence type="ECO:0000256" key="10">
    <source>
        <dbReference type="ARBA" id="ARBA00023224"/>
    </source>
</evidence>
<dbReference type="Gene3D" id="1.20.1070.10">
    <property type="entry name" value="Rhodopsin 7-helix transmembrane proteins"/>
    <property type="match status" value="1"/>
</dbReference>
<dbReference type="GeneID" id="106723154"/>
<evidence type="ECO:0000313" key="14">
    <source>
        <dbReference type="Proteomes" id="UP000189705"/>
    </source>
</evidence>
<dbReference type="InterPro" id="IPR050516">
    <property type="entry name" value="Olfactory_GPCR"/>
</dbReference>
<gene>
    <name evidence="15" type="primary">LOC106723154</name>
</gene>
<keyword evidence="14" id="KW-1185">Reference proteome</keyword>
<dbReference type="GO" id="GO:0004930">
    <property type="term" value="F:G protein-coupled receptor activity"/>
    <property type="evidence" value="ECO:0007669"/>
    <property type="project" value="UniProtKB-KW"/>
</dbReference>
<comment type="subcellular location">
    <subcellularLocation>
        <location evidence="1 12">Cell membrane</location>
        <topology evidence="1 12">Multi-pass membrane protein</topology>
    </subcellularLocation>
</comment>
<feature type="transmembrane region" description="Helical" evidence="12">
    <location>
        <begin position="238"/>
        <end position="260"/>
    </location>
</feature>
<dbReference type="InterPro" id="IPR017452">
    <property type="entry name" value="GPCR_Rhodpsn_7TM"/>
</dbReference>
<keyword evidence="8 12" id="KW-0472">Membrane</keyword>
<dbReference type="PRINTS" id="PR00237">
    <property type="entry name" value="GPCRRHODOPSN"/>
</dbReference>
<proteinExistence type="inferred from homology"/>
<feature type="transmembrane region" description="Helical" evidence="12">
    <location>
        <begin position="91"/>
        <end position="118"/>
    </location>
</feature>
<protein>
    <recommendedName>
        <fullName evidence="12">Olfactory receptor</fullName>
    </recommendedName>
</protein>
<evidence type="ECO:0000259" key="13">
    <source>
        <dbReference type="PROSITE" id="PS50262"/>
    </source>
</evidence>
<dbReference type="FunFam" id="1.10.1220.70:FF:000001">
    <property type="entry name" value="Olfactory receptor"/>
    <property type="match status" value="1"/>
</dbReference>
<feature type="transmembrane region" description="Helical" evidence="12">
    <location>
        <begin position="60"/>
        <end position="79"/>
    </location>
</feature>